<feature type="binding site" evidence="6">
    <location>
        <begin position="127"/>
        <end position="130"/>
    </location>
    <ligand>
        <name>FMN</name>
        <dbReference type="ChEBI" id="CHEBI:58210"/>
    </ligand>
</feature>
<keyword evidence="9" id="KW-1185">Reference proteome</keyword>
<protein>
    <recommendedName>
        <fullName evidence="6">FMN dependent NADH:quinone oxidoreductase</fullName>
        <ecNumber evidence="6">1.6.5.-</ecNumber>
    </recommendedName>
    <alternativeName>
        <fullName evidence="6">Azo-dye reductase</fullName>
    </alternativeName>
    <alternativeName>
        <fullName evidence="6">FMN-dependent NADH-azo compound oxidoreductase</fullName>
    </alternativeName>
    <alternativeName>
        <fullName evidence="6">FMN-dependent NADH-azoreductase</fullName>
        <ecNumber evidence="6">1.7.1.17</ecNumber>
    </alternativeName>
</protein>
<name>A0ABT1FEF1_9GAMM</name>
<evidence type="ECO:0000256" key="1">
    <source>
        <dbReference type="ARBA" id="ARBA00022630"/>
    </source>
</evidence>
<dbReference type="InterPro" id="IPR029039">
    <property type="entry name" value="Flavoprotein-like_sf"/>
</dbReference>
<dbReference type="SUPFAM" id="SSF52218">
    <property type="entry name" value="Flavoproteins"/>
    <property type="match status" value="1"/>
</dbReference>
<dbReference type="Proteomes" id="UP001204615">
    <property type="component" value="Unassembled WGS sequence"/>
</dbReference>
<dbReference type="EMBL" id="JAMZEK010000003">
    <property type="protein sequence ID" value="MCP1374818.1"/>
    <property type="molecule type" value="Genomic_DNA"/>
</dbReference>
<evidence type="ECO:0000256" key="6">
    <source>
        <dbReference type="HAMAP-Rule" id="MF_01216"/>
    </source>
</evidence>
<comment type="similarity">
    <text evidence="6">Belongs to the azoreductase type 1 family.</text>
</comment>
<gene>
    <name evidence="6" type="primary">azoR</name>
    <name evidence="8" type="ORF">NC595_12165</name>
</gene>
<comment type="subunit">
    <text evidence="6">Homodimer.</text>
</comment>
<dbReference type="InterPro" id="IPR050104">
    <property type="entry name" value="FMN-dep_NADH:Q_OxRdtase_AzoR1"/>
</dbReference>
<dbReference type="InterPro" id="IPR023048">
    <property type="entry name" value="NADH:quinone_OxRdtase_FMN_depd"/>
</dbReference>
<evidence type="ECO:0000313" key="9">
    <source>
        <dbReference type="Proteomes" id="UP001204615"/>
    </source>
</evidence>
<accession>A0ABT1FEF1</accession>
<feature type="binding site" evidence="6">
    <location>
        <begin position="83"/>
        <end position="86"/>
    </location>
    <ligand>
        <name>FMN</name>
        <dbReference type="ChEBI" id="CHEBI:58210"/>
    </ligand>
</feature>
<dbReference type="EC" id="1.6.5.-" evidence="6"/>
<comment type="catalytic activity">
    <reaction evidence="6">
        <text>2 a quinone + NADH + H(+) = 2 a 1,4-benzosemiquinone + NAD(+)</text>
        <dbReference type="Rhea" id="RHEA:65952"/>
        <dbReference type="ChEBI" id="CHEBI:15378"/>
        <dbReference type="ChEBI" id="CHEBI:57540"/>
        <dbReference type="ChEBI" id="CHEBI:57945"/>
        <dbReference type="ChEBI" id="CHEBI:132124"/>
        <dbReference type="ChEBI" id="CHEBI:134225"/>
    </reaction>
</comment>
<evidence type="ECO:0000256" key="4">
    <source>
        <dbReference type="ARBA" id="ARBA00023027"/>
    </source>
</evidence>
<feature type="domain" description="Flavodoxin-like fold" evidence="7">
    <location>
        <begin position="1"/>
        <end position="187"/>
    </location>
</feature>
<comment type="caution">
    <text evidence="8">The sequence shown here is derived from an EMBL/GenBank/DDBJ whole genome shotgun (WGS) entry which is preliminary data.</text>
</comment>
<evidence type="ECO:0000256" key="5">
    <source>
        <dbReference type="ARBA" id="ARBA00048542"/>
    </source>
</evidence>
<comment type="catalytic activity">
    <reaction evidence="5">
        <text>N,N-dimethyl-1,4-phenylenediamine + anthranilate + 2 NAD(+) = 2-(4-dimethylaminophenyl)diazenylbenzoate + 2 NADH + 2 H(+)</text>
        <dbReference type="Rhea" id="RHEA:55872"/>
        <dbReference type="ChEBI" id="CHEBI:15378"/>
        <dbReference type="ChEBI" id="CHEBI:15783"/>
        <dbReference type="ChEBI" id="CHEBI:16567"/>
        <dbReference type="ChEBI" id="CHEBI:57540"/>
        <dbReference type="ChEBI" id="CHEBI:57945"/>
        <dbReference type="ChEBI" id="CHEBI:71579"/>
        <dbReference type="EC" id="1.7.1.17"/>
    </reaction>
    <physiologicalReaction direction="right-to-left" evidence="5">
        <dbReference type="Rhea" id="RHEA:55874"/>
    </physiologicalReaction>
</comment>
<dbReference type="RefSeq" id="WP_253566850.1">
    <property type="nucleotide sequence ID" value="NZ_JAMZEK010000003.1"/>
</dbReference>
<dbReference type="PANTHER" id="PTHR43741">
    <property type="entry name" value="FMN-DEPENDENT NADH-AZOREDUCTASE 1"/>
    <property type="match status" value="1"/>
</dbReference>
<evidence type="ECO:0000259" key="7">
    <source>
        <dbReference type="Pfam" id="PF02525"/>
    </source>
</evidence>
<proteinExistence type="inferred from homology"/>
<dbReference type="PANTHER" id="PTHR43741:SF4">
    <property type="entry name" value="FMN-DEPENDENT NADH:QUINONE OXIDOREDUCTASE"/>
    <property type="match status" value="1"/>
</dbReference>
<sequence length="194" mass="20689">MNVLHLDTSALGGHSVSRQLTASIVAQLRRDGVASTVAYRDLAAEPLPHWQPHADASSEAAQKDEAVLQQFLAADIVVLGAPMYNFSITSTLKAWLDRVMVAGRTFRYGPNGPEGLAGGKRVVIASSRGGIYSQGPAAAMDFQENYLRTALGFIGITDLEFVRAEGVAMGDEARQKALEQAHASIGQLILRKAA</sequence>
<dbReference type="InterPro" id="IPR003680">
    <property type="entry name" value="Flavodoxin_fold"/>
</dbReference>
<keyword evidence="2 6" id="KW-0288">FMN</keyword>
<organism evidence="8 9">
    <name type="scientific">Dyella lutea</name>
    <dbReference type="NCBI Taxonomy" id="2950441"/>
    <lineage>
        <taxon>Bacteria</taxon>
        <taxon>Pseudomonadati</taxon>
        <taxon>Pseudomonadota</taxon>
        <taxon>Gammaproteobacteria</taxon>
        <taxon>Lysobacterales</taxon>
        <taxon>Rhodanobacteraceae</taxon>
        <taxon>Dyella</taxon>
    </lineage>
</organism>
<keyword evidence="1 6" id="KW-0285">Flavoprotein</keyword>
<keyword evidence="4 6" id="KW-0520">NAD</keyword>
<feature type="binding site" evidence="6">
    <location>
        <begin position="15"/>
        <end position="17"/>
    </location>
    <ligand>
        <name>FMN</name>
        <dbReference type="ChEBI" id="CHEBI:58210"/>
    </ligand>
</feature>
<feature type="binding site" evidence="6">
    <location>
        <position position="9"/>
    </location>
    <ligand>
        <name>FMN</name>
        <dbReference type="ChEBI" id="CHEBI:58210"/>
    </ligand>
</feature>
<dbReference type="Pfam" id="PF02525">
    <property type="entry name" value="Flavodoxin_2"/>
    <property type="match status" value="1"/>
</dbReference>
<dbReference type="HAMAP" id="MF_01216">
    <property type="entry name" value="Azoreductase_type1"/>
    <property type="match status" value="1"/>
</dbReference>
<evidence type="ECO:0000313" key="8">
    <source>
        <dbReference type="EMBL" id="MCP1374818.1"/>
    </source>
</evidence>
<keyword evidence="3 6" id="KW-0560">Oxidoreductase</keyword>
<evidence type="ECO:0000256" key="3">
    <source>
        <dbReference type="ARBA" id="ARBA00023002"/>
    </source>
</evidence>
<comment type="function">
    <text evidence="6">Also exhibits azoreductase activity. Catalyzes the reductive cleavage of the azo bond in aromatic azo compounds to the corresponding amines.</text>
</comment>
<dbReference type="Gene3D" id="3.40.50.360">
    <property type="match status" value="1"/>
</dbReference>
<dbReference type="EC" id="1.7.1.17" evidence="6"/>
<comment type="cofactor">
    <cofactor evidence="6">
        <name>FMN</name>
        <dbReference type="ChEBI" id="CHEBI:58210"/>
    </cofactor>
    <text evidence="6">Binds 1 FMN per subunit.</text>
</comment>
<reference evidence="8 9" key="1">
    <citation type="submission" date="2022-06" db="EMBL/GenBank/DDBJ databases">
        <title>Dyella sp. Sa strain:Sa Genome sequencing.</title>
        <authorList>
            <person name="Park S."/>
        </authorList>
    </citation>
    <scope>NUCLEOTIDE SEQUENCE [LARGE SCALE GENOMIC DNA]</scope>
    <source>
        <strain evidence="8 9">Sa</strain>
    </source>
</reference>
<evidence type="ECO:0000256" key="2">
    <source>
        <dbReference type="ARBA" id="ARBA00022643"/>
    </source>
</evidence>
<comment type="function">
    <text evidence="6">Quinone reductase that provides resistance to thiol-specific stress caused by electrophilic quinones.</text>
</comment>